<dbReference type="STRING" id="1748243.Tel_06130"/>
<accession>A0A0S2TC91</accession>
<proteinExistence type="predicted"/>
<keyword evidence="2" id="KW-1185">Reference proteome</keyword>
<reference evidence="1" key="1">
    <citation type="submission" date="2015-10" db="EMBL/GenBank/DDBJ databases">
        <title>Description of Candidatus Tenderia electrophaga gen. nov, sp. nov., an Uncultivated Electroautotroph from a Biocathode Enrichment.</title>
        <authorList>
            <person name="Eddie B.J."/>
            <person name="Malanoski A.P."/>
            <person name="Wang Z."/>
            <person name="Hall R.J."/>
            <person name="Oh S.D."/>
            <person name="Heiner C."/>
            <person name="Lin B."/>
            <person name="Strycharz-Glaven S.M."/>
        </authorList>
    </citation>
    <scope>NUCLEOTIDE SEQUENCE [LARGE SCALE GENOMIC DNA]</scope>
    <source>
        <strain evidence="1">NRL1</strain>
    </source>
</reference>
<name>A0A0S2TC91_9GAMM</name>
<evidence type="ECO:0000313" key="1">
    <source>
        <dbReference type="EMBL" id="ALP52766.1"/>
    </source>
</evidence>
<dbReference type="KEGG" id="tee:Tel_06130"/>
<protein>
    <submittedName>
        <fullName evidence="1">Uncharacterized protein</fullName>
    </submittedName>
</protein>
<sequence>MRAHELVCEKPFQELLGQIANETTIFMMHIRRRTRGNEVNNCNNHPIRAGIVIALRRDR</sequence>
<gene>
    <name evidence="1" type="ORF">Tel_06130</name>
</gene>
<dbReference type="Gene3D" id="3.60.20.10">
    <property type="entry name" value="Glutamine Phosphoribosylpyrophosphate, subunit 1, domain 1"/>
    <property type="match status" value="1"/>
</dbReference>
<dbReference type="EMBL" id="CP013099">
    <property type="protein sequence ID" value="ALP52766.1"/>
    <property type="molecule type" value="Genomic_DNA"/>
</dbReference>
<organism evidence="1 2">
    <name type="scientific">Candidatus Tenderia electrophaga</name>
    <dbReference type="NCBI Taxonomy" id="1748243"/>
    <lineage>
        <taxon>Bacteria</taxon>
        <taxon>Pseudomonadati</taxon>
        <taxon>Pseudomonadota</taxon>
        <taxon>Gammaproteobacteria</taxon>
        <taxon>Candidatus Tenderiales</taxon>
        <taxon>Candidatus Tenderiaceae</taxon>
        <taxon>Candidatus Tenderia</taxon>
    </lineage>
</organism>
<dbReference type="InterPro" id="IPR029055">
    <property type="entry name" value="Ntn_hydrolases_N"/>
</dbReference>
<evidence type="ECO:0000313" key="2">
    <source>
        <dbReference type="Proteomes" id="UP000055136"/>
    </source>
</evidence>
<dbReference type="Proteomes" id="UP000055136">
    <property type="component" value="Chromosome"/>
</dbReference>
<dbReference type="AlphaFoldDB" id="A0A0S2TC91"/>